<evidence type="ECO:0000256" key="1">
    <source>
        <dbReference type="SAM" id="Phobius"/>
    </source>
</evidence>
<feature type="transmembrane region" description="Helical" evidence="1">
    <location>
        <begin position="338"/>
        <end position="356"/>
    </location>
</feature>
<feature type="transmembrane region" description="Helical" evidence="1">
    <location>
        <begin position="453"/>
        <end position="478"/>
    </location>
</feature>
<feature type="transmembrane region" description="Helical" evidence="1">
    <location>
        <begin position="490"/>
        <end position="507"/>
    </location>
</feature>
<feature type="transmembrane region" description="Helical" evidence="1">
    <location>
        <begin position="146"/>
        <end position="168"/>
    </location>
</feature>
<feature type="transmembrane region" description="Helical" evidence="1">
    <location>
        <begin position="104"/>
        <end position="125"/>
    </location>
</feature>
<feature type="transmembrane region" description="Helical" evidence="1">
    <location>
        <begin position="423"/>
        <end position="447"/>
    </location>
</feature>
<proteinExistence type="predicted"/>
<dbReference type="EMBL" id="LWMN01000010">
    <property type="protein sequence ID" value="OAQ56353.1"/>
    <property type="molecule type" value="Genomic_DNA"/>
</dbReference>
<sequence>MNRMFDYLRDYWQLEQVSVTKKVNGLVFYSRKIPVIGKFIPTRFYQSYELKQILTVIGLIIENIRSILAKGLWLALYYGLAILLSGADLFSGKAFTHHTGNLGLFLWFMVVAVLFNFYDGFVISGEKRIVDFIEHFQRPKQRIIRGYKLTDSFIHGLRYLPAAIIYGFATGEPIKVTCFIFLTYVGSRCFYLYLGRIIFTWHLSKRQRVIFGSVVTIVVISSTVILVWEKLAVAVLAFFLSWVGITLSIVFLIFSWYALLHFKRELDYVFYWSEMTTLSNVASQELASGKSYLSDGLAMQKKLVMNQEERFAHLDGNQYLNALLFSRYRKILNRAFRLRVYTIIAALIVVVILSFFDVREALTEKEMTRTLSLLFFIMYVMSFGKKVVQMVFVNCDVAMLYYPFYREAGTIIHGFNYRFKQTFFYNGLLSIGIFSVYLLLSVLNGFFLSWTFFGVLALLLLALSALFSFHELFIYYLIQPFTSEMEVVSPLYKIIAILFYWIAYGNLQLKVSGFFYAIIVSVACLLYVGIGFVIIYKKAPKTFRIKD</sequence>
<feature type="transmembrane region" description="Helical" evidence="1">
    <location>
        <begin position="72"/>
        <end position="92"/>
    </location>
</feature>
<feature type="transmembrane region" description="Helical" evidence="1">
    <location>
        <begin position="174"/>
        <end position="194"/>
    </location>
</feature>
<feature type="transmembrane region" description="Helical" evidence="1">
    <location>
        <begin position="513"/>
        <end position="536"/>
    </location>
</feature>
<accession>A0A179EU87</accession>
<feature type="transmembrane region" description="Helical" evidence="1">
    <location>
        <begin position="376"/>
        <end position="402"/>
    </location>
</feature>
<protein>
    <submittedName>
        <fullName evidence="2">Uncharacterized protein</fullName>
    </submittedName>
</protein>
<feature type="transmembrane region" description="Helical" evidence="1">
    <location>
        <begin position="234"/>
        <end position="259"/>
    </location>
</feature>
<keyword evidence="1" id="KW-0472">Membrane</keyword>
<dbReference type="RefSeq" id="WP_067481943.1">
    <property type="nucleotide sequence ID" value="NZ_LWMN01000010.1"/>
</dbReference>
<keyword evidence="1" id="KW-1133">Transmembrane helix</keyword>
<comment type="caution">
    <text evidence="2">The sequence shown here is derived from an EMBL/GenBank/DDBJ whole genome shotgun (WGS) entry which is preliminary data.</text>
</comment>
<dbReference type="Proteomes" id="UP000078516">
    <property type="component" value="Unassembled WGS sequence"/>
</dbReference>
<keyword evidence="3" id="KW-1185">Reference proteome</keyword>
<dbReference type="AlphaFoldDB" id="A0A179EU87"/>
<reference evidence="2 3" key="1">
    <citation type="submission" date="2016-04" db="EMBL/GenBank/DDBJ databases">
        <title>Draft genome of an Enterococcus thailandicus strain isolated from bovine feces.</title>
        <authorList>
            <person name="Beukers A.G."/>
            <person name="Zaheer R."/>
            <person name="Goji N."/>
            <person name="Cook S.R."/>
            <person name="Amoako K."/>
            <person name="Chaves A.V."/>
            <person name="Ward M.P."/>
            <person name="Mcallister T.A."/>
        </authorList>
    </citation>
    <scope>NUCLEOTIDE SEQUENCE [LARGE SCALE GENOMIC DNA]</scope>
    <source>
        <strain evidence="2 3">F0711D 46</strain>
    </source>
</reference>
<evidence type="ECO:0000313" key="2">
    <source>
        <dbReference type="EMBL" id="OAQ56353.1"/>
    </source>
</evidence>
<evidence type="ECO:0000313" key="3">
    <source>
        <dbReference type="Proteomes" id="UP000078516"/>
    </source>
</evidence>
<organism evidence="2 3">
    <name type="scientific">Enterococcus thailandicus</name>
    <dbReference type="NCBI Taxonomy" id="417368"/>
    <lineage>
        <taxon>Bacteria</taxon>
        <taxon>Bacillati</taxon>
        <taxon>Bacillota</taxon>
        <taxon>Bacilli</taxon>
        <taxon>Lactobacillales</taxon>
        <taxon>Enterococcaceae</taxon>
        <taxon>Enterococcus</taxon>
    </lineage>
</organism>
<name>A0A179EU87_ENTTH</name>
<gene>
    <name evidence="2" type="ORF">A6E74_02790</name>
</gene>
<feature type="transmembrane region" description="Helical" evidence="1">
    <location>
        <begin position="209"/>
        <end position="228"/>
    </location>
</feature>
<keyword evidence="1" id="KW-0812">Transmembrane</keyword>